<feature type="region of interest" description="Disordered" evidence="1">
    <location>
        <begin position="42"/>
        <end position="97"/>
    </location>
</feature>
<dbReference type="EMBL" id="QGKX02001290">
    <property type="protein sequence ID" value="KAF3538447.1"/>
    <property type="molecule type" value="Genomic_DNA"/>
</dbReference>
<dbReference type="AlphaFoldDB" id="A0A8S9Q8P6"/>
<evidence type="ECO:0000313" key="2">
    <source>
        <dbReference type="EMBL" id="KAF3538447.1"/>
    </source>
</evidence>
<evidence type="ECO:0000313" key="3">
    <source>
        <dbReference type="Proteomes" id="UP000712600"/>
    </source>
</evidence>
<gene>
    <name evidence="2" type="ORF">F2Q69_00024570</name>
</gene>
<protein>
    <submittedName>
        <fullName evidence="2">Uncharacterized protein</fullName>
    </submittedName>
</protein>
<accession>A0A8S9Q8P6</accession>
<comment type="caution">
    <text evidence="2">The sequence shown here is derived from an EMBL/GenBank/DDBJ whole genome shotgun (WGS) entry which is preliminary data.</text>
</comment>
<sequence length="97" mass="11644">MNSFLPFDSPTVTVWRRLRPQPRETSRRFPWSTIATVRGDAVFRRRHEPPRNPPLVESSHRKKDISPFHLRRGEKENRKKKMKKEHDVSRNHPPSLQ</sequence>
<proteinExistence type="predicted"/>
<evidence type="ECO:0000256" key="1">
    <source>
        <dbReference type="SAM" id="MobiDB-lite"/>
    </source>
</evidence>
<reference evidence="2" key="1">
    <citation type="submission" date="2019-12" db="EMBL/GenBank/DDBJ databases">
        <title>Genome sequencing and annotation of Brassica cretica.</title>
        <authorList>
            <person name="Studholme D.J."/>
            <person name="Sarris P."/>
        </authorList>
    </citation>
    <scope>NUCLEOTIDE SEQUENCE</scope>
    <source>
        <strain evidence="2">PFS-109/04</strain>
        <tissue evidence="2">Leaf</tissue>
    </source>
</reference>
<dbReference type="Proteomes" id="UP000712600">
    <property type="component" value="Unassembled WGS sequence"/>
</dbReference>
<organism evidence="2 3">
    <name type="scientific">Brassica cretica</name>
    <name type="common">Mustard</name>
    <dbReference type="NCBI Taxonomy" id="69181"/>
    <lineage>
        <taxon>Eukaryota</taxon>
        <taxon>Viridiplantae</taxon>
        <taxon>Streptophyta</taxon>
        <taxon>Embryophyta</taxon>
        <taxon>Tracheophyta</taxon>
        <taxon>Spermatophyta</taxon>
        <taxon>Magnoliopsida</taxon>
        <taxon>eudicotyledons</taxon>
        <taxon>Gunneridae</taxon>
        <taxon>Pentapetalae</taxon>
        <taxon>rosids</taxon>
        <taxon>malvids</taxon>
        <taxon>Brassicales</taxon>
        <taxon>Brassicaceae</taxon>
        <taxon>Brassiceae</taxon>
        <taxon>Brassica</taxon>
    </lineage>
</organism>
<name>A0A8S9Q8P6_BRACR</name>